<proteinExistence type="predicted"/>
<accession>A0ABV9Q7F1</accession>
<evidence type="ECO:0000313" key="2">
    <source>
        <dbReference type="Proteomes" id="UP001596002"/>
    </source>
</evidence>
<keyword evidence="2" id="KW-1185">Reference proteome</keyword>
<dbReference type="Proteomes" id="UP001596002">
    <property type="component" value="Unassembled WGS sequence"/>
</dbReference>
<comment type="caution">
    <text evidence="1">The sequence shown here is derived from an EMBL/GenBank/DDBJ whole genome shotgun (WGS) entry which is preliminary data.</text>
</comment>
<organism evidence="1 2">
    <name type="scientific">Effusibacillus consociatus</name>
    <dbReference type="NCBI Taxonomy" id="1117041"/>
    <lineage>
        <taxon>Bacteria</taxon>
        <taxon>Bacillati</taxon>
        <taxon>Bacillota</taxon>
        <taxon>Bacilli</taxon>
        <taxon>Bacillales</taxon>
        <taxon>Alicyclobacillaceae</taxon>
        <taxon>Effusibacillus</taxon>
    </lineage>
</organism>
<evidence type="ECO:0000313" key="1">
    <source>
        <dbReference type="EMBL" id="MFC4770149.1"/>
    </source>
</evidence>
<reference evidence="2" key="1">
    <citation type="journal article" date="2019" name="Int. J. Syst. Evol. Microbiol.">
        <title>The Global Catalogue of Microorganisms (GCM) 10K type strain sequencing project: providing services to taxonomists for standard genome sequencing and annotation.</title>
        <authorList>
            <consortium name="The Broad Institute Genomics Platform"/>
            <consortium name="The Broad Institute Genome Sequencing Center for Infectious Disease"/>
            <person name="Wu L."/>
            <person name="Ma J."/>
        </authorList>
    </citation>
    <scope>NUCLEOTIDE SEQUENCE [LARGE SCALE GENOMIC DNA]</scope>
    <source>
        <strain evidence="2">WYCCWR 12678</strain>
    </source>
</reference>
<protein>
    <submittedName>
        <fullName evidence="1">Uncharacterized protein</fullName>
    </submittedName>
</protein>
<dbReference type="EMBL" id="JBHSHC010000154">
    <property type="protein sequence ID" value="MFC4770149.1"/>
    <property type="molecule type" value="Genomic_DNA"/>
</dbReference>
<name>A0ABV9Q7F1_9BACL</name>
<gene>
    <name evidence="1" type="ORF">ACFO8Q_23000</name>
</gene>
<sequence length="101" mass="12104">MAHAHSGYPGFHLEKYEKLLRKRYPQEMIEFYRTKVEACIRLKQRKFYKEAARYARHIQRIYVDNLSKPEQGDHYLQELLTTYAKLPALCDELSALIEKRG</sequence>